<proteinExistence type="predicted"/>
<comment type="caution">
    <text evidence="2">The sequence shown here is derived from an EMBL/GenBank/DDBJ whole genome shotgun (WGS) entry which is preliminary data.</text>
</comment>
<dbReference type="EMBL" id="BQKI01000001">
    <property type="protein sequence ID" value="GJM84739.1"/>
    <property type="molecule type" value="Genomic_DNA"/>
</dbReference>
<dbReference type="PANTHER" id="PTHR33074">
    <property type="entry name" value="EXPRESSED PROTEIN-RELATED"/>
    <property type="match status" value="1"/>
</dbReference>
<evidence type="ECO:0000259" key="1">
    <source>
        <dbReference type="Pfam" id="PF07762"/>
    </source>
</evidence>
<keyword evidence="3" id="KW-1185">Reference proteome</keyword>
<evidence type="ECO:0000313" key="2">
    <source>
        <dbReference type="EMBL" id="GJM84739.1"/>
    </source>
</evidence>
<accession>A0AAV5BG95</accession>
<sequence length="441" mass="50270">MASSSLPDWALLDRCIFEESFPADEPTEATCTNSREDEIRICFQLHAPPRPSSIYLSWPAGKGEFHNFFVLAAHHDAVLFQMMYPISVPGREFSIMYDYILYTVGDDGGGSIRPSLQLLPSVDGTMTEFKALFEKGMYRLTSQRLRRIEGLDLGVLRLGEDCAVVELQIDKFGEIQLELHVLYPLRSGSCRWQTVYPKITIHGNSGIDLETLLWNWSADTVVPIGSYLCWVDYCLGGILLCDVFGGSFDLDYLPFPAKMPDLDRDQHGRLWADVYQTVGVNEDNDVIKFILVVRGDGNMIEDRFVPDFGFIATSWTLKITAPQRDWEIDAIIESDDLWNLDAFALLPHTSLQFSLVSMADPNIIYFTLREKGAEDVGYEYDDIWLVGIDMPNKAVNSSCRYVMGKDENLYPEEAKFAKAKYWYFEPFIPTDLPKYLKHGIR</sequence>
<dbReference type="InterPro" id="IPR011676">
    <property type="entry name" value="DUF1618"/>
</dbReference>
<evidence type="ECO:0000313" key="3">
    <source>
        <dbReference type="Proteomes" id="UP001054889"/>
    </source>
</evidence>
<reference evidence="2" key="1">
    <citation type="journal article" date="2018" name="DNA Res.">
        <title>Multiple hybrid de novo genome assembly of finger millet, an orphan allotetraploid crop.</title>
        <authorList>
            <person name="Hatakeyama M."/>
            <person name="Aluri S."/>
            <person name="Balachadran M.T."/>
            <person name="Sivarajan S.R."/>
            <person name="Patrignani A."/>
            <person name="Gruter S."/>
            <person name="Poveda L."/>
            <person name="Shimizu-Inatsugi R."/>
            <person name="Baeten J."/>
            <person name="Francoijs K.J."/>
            <person name="Nataraja K.N."/>
            <person name="Reddy Y.A.N."/>
            <person name="Phadnis S."/>
            <person name="Ravikumar R.L."/>
            <person name="Schlapbach R."/>
            <person name="Sreeman S.M."/>
            <person name="Shimizu K.K."/>
        </authorList>
    </citation>
    <scope>NUCLEOTIDE SEQUENCE</scope>
</reference>
<dbReference type="PANTHER" id="PTHR33074:SF96">
    <property type="entry name" value="EXPRESSED PROTEIN"/>
    <property type="match status" value="1"/>
</dbReference>
<protein>
    <recommendedName>
        <fullName evidence="1">DUF1618 domain-containing protein</fullName>
    </recommendedName>
</protein>
<dbReference type="Pfam" id="PF07762">
    <property type="entry name" value="DUF1618"/>
    <property type="match status" value="1"/>
</dbReference>
<dbReference type="Proteomes" id="UP001054889">
    <property type="component" value="Unassembled WGS sequence"/>
</dbReference>
<organism evidence="2 3">
    <name type="scientific">Eleusine coracana subsp. coracana</name>
    <dbReference type="NCBI Taxonomy" id="191504"/>
    <lineage>
        <taxon>Eukaryota</taxon>
        <taxon>Viridiplantae</taxon>
        <taxon>Streptophyta</taxon>
        <taxon>Embryophyta</taxon>
        <taxon>Tracheophyta</taxon>
        <taxon>Spermatophyta</taxon>
        <taxon>Magnoliopsida</taxon>
        <taxon>Liliopsida</taxon>
        <taxon>Poales</taxon>
        <taxon>Poaceae</taxon>
        <taxon>PACMAD clade</taxon>
        <taxon>Chloridoideae</taxon>
        <taxon>Cynodonteae</taxon>
        <taxon>Eleusininae</taxon>
        <taxon>Eleusine</taxon>
    </lineage>
</organism>
<reference evidence="2" key="2">
    <citation type="submission" date="2021-12" db="EMBL/GenBank/DDBJ databases">
        <title>Resequencing data analysis of finger millet.</title>
        <authorList>
            <person name="Hatakeyama M."/>
            <person name="Aluri S."/>
            <person name="Balachadran M.T."/>
            <person name="Sivarajan S.R."/>
            <person name="Poveda L."/>
            <person name="Shimizu-Inatsugi R."/>
            <person name="Schlapbach R."/>
            <person name="Sreeman S.M."/>
            <person name="Shimizu K.K."/>
        </authorList>
    </citation>
    <scope>NUCLEOTIDE SEQUENCE</scope>
</reference>
<dbReference type="AlphaFoldDB" id="A0AAV5BG95"/>
<feature type="domain" description="DUF1618" evidence="1">
    <location>
        <begin position="230"/>
        <end position="365"/>
    </location>
</feature>
<gene>
    <name evidence="2" type="primary">ga00439</name>
    <name evidence="2" type="ORF">PR202_ga00439</name>
</gene>
<name>A0AAV5BG95_ELECO</name>